<feature type="non-terminal residue" evidence="2">
    <location>
        <position position="287"/>
    </location>
</feature>
<dbReference type="STRING" id="4846.A0A367IS45"/>
<reference evidence="2 3" key="1">
    <citation type="journal article" date="2018" name="G3 (Bethesda)">
        <title>Phylogenetic and Phylogenomic Definition of Rhizopus Species.</title>
        <authorList>
            <person name="Gryganskyi A.P."/>
            <person name="Golan J."/>
            <person name="Dolatabadi S."/>
            <person name="Mondo S."/>
            <person name="Robb S."/>
            <person name="Idnurm A."/>
            <person name="Muszewska A."/>
            <person name="Steczkiewicz K."/>
            <person name="Masonjones S."/>
            <person name="Liao H.L."/>
            <person name="Gajdeczka M.T."/>
            <person name="Anike F."/>
            <person name="Vuek A."/>
            <person name="Anishchenko I.M."/>
            <person name="Voigt K."/>
            <person name="de Hoog G.S."/>
            <person name="Smith M.E."/>
            <person name="Heitman J."/>
            <person name="Vilgalys R."/>
            <person name="Stajich J.E."/>
        </authorList>
    </citation>
    <scope>NUCLEOTIDE SEQUENCE [LARGE SCALE GENOMIC DNA]</scope>
    <source>
        <strain evidence="2 3">LSU 92-RS-03</strain>
    </source>
</reference>
<evidence type="ECO:0000259" key="1">
    <source>
        <dbReference type="Pfam" id="PF13649"/>
    </source>
</evidence>
<feature type="domain" description="Methyltransferase" evidence="1">
    <location>
        <begin position="92"/>
        <end position="183"/>
    </location>
</feature>
<protein>
    <recommendedName>
        <fullName evidence="1">Methyltransferase domain-containing protein</fullName>
    </recommendedName>
</protein>
<gene>
    <name evidence="2" type="ORF">CU098_006084</name>
</gene>
<dbReference type="Proteomes" id="UP000253551">
    <property type="component" value="Unassembled WGS sequence"/>
</dbReference>
<keyword evidence="3" id="KW-1185">Reference proteome</keyword>
<proteinExistence type="predicted"/>
<evidence type="ECO:0000313" key="2">
    <source>
        <dbReference type="EMBL" id="RCH80514.1"/>
    </source>
</evidence>
<dbReference type="Pfam" id="PF13649">
    <property type="entry name" value="Methyltransf_25"/>
    <property type="match status" value="1"/>
</dbReference>
<sequence length="287" mass="32914">MGVKQSKYYRQRQDLRRKSVNVNATSAVSHSTNSITIDGRQYHADDTTTYILPKDEIEQDRLNSQHFAVKAVFDGKNILDSVHSLLPKNATVLDLGCGTGCWVLEMAIEYPEYHFTGIDMADMFPTTIRPDNIKFQRQNILLGLPYPDNTFDFVNMRLMLSAFRVTEWPTVIGEIHRVLKQGGVVELMETKFPEKDHVPIVDKVNQKWSMLQESNFELLDVQERSLQYITAKESPLSAVAREMLGNWKLAILALKPVLMDGLVENSNEYESFVDSYIEGILEEHWEP</sequence>
<accession>A0A367IS45</accession>
<dbReference type="CDD" id="cd02440">
    <property type="entry name" value="AdoMet_MTases"/>
    <property type="match status" value="1"/>
</dbReference>
<dbReference type="InterPro" id="IPR041698">
    <property type="entry name" value="Methyltransf_25"/>
</dbReference>
<dbReference type="SUPFAM" id="SSF53335">
    <property type="entry name" value="S-adenosyl-L-methionine-dependent methyltransferases"/>
    <property type="match status" value="1"/>
</dbReference>
<dbReference type="Gene3D" id="3.40.50.150">
    <property type="entry name" value="Vaccinia Virus protein VP39"/>
    <property type="match status" value="1"/>
</dbReference>
<dbReference type="OrthoDB" id="2013972at2759"/>
<dbReference type="AlphaFoldDB" id="A0A367IS45"/>
<dbReference type="InterPro" id="IPR029063">
    <property type="entry name" value="SAM-dependent_MTases_sf"/>
</dbReference>
<comment type="caution">
    <text evidence="2">The sequence shown here is derived from an EMBL/GenBank/DDBJ whole genome shotgun (WGS) entry which is preliminary data.</text>
</comment>
<evidence type="ECO:0000313" key="3">
    <source>
        <dbReference type="Proteomes" id="UP000253551"/>
    </source>
</evidence>
<dbReference type="EMBL" id="PJQM01005959">
    <property type="protein sequence ID" value="RCH80514.1"/>
    <property type="molecule type" value="Genomic_DNA"/>
</dbReference>
<name>A0A367IS45_RHIST</name>
<dbReference type="PANTHER" id="PTHR43591">
    <property type="entry name" value="METHYLTRANSFERASE"/>
    <property type="match status" value="1"/>
</dbReference>
<organism evidence="2 3">
    <name type="scientific">Rhizopus stolonifer</name>
    <name type="common">Rhizopus nigricans</name>
    <dbReference type="NCBI Taxonomy" id="4846"/>
    <lineage>
        <taxon>Eukaryota</taxon>
        <taxon>Fungi</taxon>
        <taxon>Fungi incertae sedis</taxon>
        <taxon>Mucoromycota</taxon>
        <taxon>Mucoromycotina</taxon>
        <taxon>Mucoromycetes</taxon>
        <taxon>Mucorales</taxon>
        <taxon>Mucorineae</taxon>
        <taxon>Rhizopodaceae</taxon>
        <taxon>Rhizopus</taxon>
    </lineage>
</organism>